<dbReference type="InterPro" id="IPR000408">
    <property type="entry name" value="Reg_chr_condens"/>
</dbReference>
<evidence type="ECO:0000259" key="4">
    <source>
        <dbReference type="PROSITE" id="PS50097"/>
    </source>
</evidence>
<evidence type="ECO:0000256" key="3">
    <source>
        <dbReference type="SAM" id="MobiDB-lite"/>
    </source>
</evidence>
<dbReference type="InterPro" id="IPR000210">
    <property type="entry name" value="BTB/POZ_dom"/>
</dbReference>
<dbReference type="AlphaFoldDB" id="A0A146M2R8"/>
<dbReference type="Pfam" id="PF13540">
    <property type="entry name" value="RCC1_2"/>
    <property type="match status" value="1"/>
</dbReference>
<dbReference type="PANTHER" id="PTHR22870:SF466">
    <property type="entry name" value="ANKYRIN REPEAT-CONTAINING PROTEIN"/>
    <property type="match status" value="1"/>
</dbReference>
<name>A0A146M2R8_LYGHE</name>
<dbReference type="InterPro" id="IPR051210">
    <property type="entry name" value="Ub_ligase/GEF_domain"/>
</dbReference>
<keyword evidence="1" id="KW-0677">Repeat</keyword>
<sequence>MNTSGVPIDDARKIKCLQHLTDEQVSKIKSVHVYGYHRDSAFCTTIEDEVYVAGFGGMVGVDTVGTPVLKDTRLIIPELSGMSVVKVVVGYHFGAALTAGHDLYLWGDDMGRGPEEVPARLTRLALEDHHSGAGQCAKCSVRLVPRRRGVVLWSVCPACKSYDNRVSTLPPPTSWVGRPRTLLGYKTDAAPPLLDTSFCVRCGDLKECEVEEVSSFKIVCCRSCRHPIDGNPPKIPPQTNSNIHKVTFPSPITILDILAGYYFLLLQTSEELVIWGLFGSERYNHAVLNPDNVVFAKVACGGYHVAVITDKGELYTCGDGEEGRLGYDWSGGSDGYMTLRKVELAAPAVDVACGMFSTVCLLQDGTHVVYGDPYTKVLNVGALSLNTSKSLFCVPYHAPQEYEESVESATKQLVRTRDERSVVMTGWGSKTFILLQNSESGNPKGETSKSVLDAPNSSLCSASSDSKDTGPRTESAPLSPHLSDLFRNSLLSDFTLKLADGDFTGHRSVLFASSNYFRQLLTDS</sequence>
<protein>
    <submittedName>
        <fullName evidence="5">Protein ATS1</fullName>
    </submittedName>
</protein>
<feature type="region of interest" description="Disordered" evidence="3">
    <location>
        <begin position="438"/>
        <end position="480"/>
    </location>
</feature>
<dbReference type="PROSITE" id="PS50097">
    <property type="entry name" value="BTB"/>
    <property type="match status" value="1"/>
</dbReference>
<dbReference type="Gene3D" id="3.30.710.10">
    <property type="entry name" value="Potassium Channel Kv1.1, Chain A"/>
    <property type="match status" value="1"/>
</dbReference>
<dbReference type="EMBL" id="GDHC01004558">
    <property type="protein sequence ID" value="JAQ14071.1"/>
    <property type="molecule type" value="Transcribed_RNA"/>
</dbReference>
<dbReference type="SUPFAM" id="SSF50985">
    <property type="entry name" value="RCC1/BLIP-II"/>
    <property type="match status" value="1"/>
</dbReference>
<accession>A0A146M2R8</accession>
<dbReference type="InterPro" id="IPR011333">
    <property type="entry name" value="SKP1/BTB/POZ_sf"/>
</dbReference>
<gene>
    <name evidence="5" type="primary">ATS1</name>
    <name evidence="5" type="ORF">g.91726</name>
</gene>
<dbReference type="PANTHER" id="PTHR22870">
    <property type="entry name" value="REGULATOR OF CHROMOSOME CONDENSATION"/>
    <property type="match status" value="1"/>
</dbReference>
<evidence type="ECO:0000256" key="1">
    <source>
        <dbReference type="ARBA" id="ARBA00022737"/>
    </source>
</evidence>
<evidence type="ECO:0000256" key="2">
    <source>
        <dbReference type="PROSITE-ProRule" id="PRU00235"/>
    </source>
</evidence>
<dbReference type="Pfam" id="PF00651">
    <property type="entry name" value="BTB"/>
    <property type="match status" value="1"/>
</dbReference>
<evidence type="ECO:0000313" key="5">
    <source>
        <dbReference type="EMBL" id="JAQ14071.1"/>
    </source>
</evidence>
<dbReference type="SUPFAM" id="SSF54695">
    <property type="entry name" value="POZ domain"/>
    <property type="match status" value="1"/>
</dbReference>
<dbReference type="PROSITE" id="PS50012">
    <property type="entry name" value="RCC1_3"/>
    <property type="match status" value="1"/>
</dbReference>
<proteinExistence type="predicted"/>
<reference evidence="5" key="1">
    <citation type="journal article" date="2016" name="Gigascience">
        <title>De novo construction of an expanded transcriptome assembly for the western tarnished plant bug, Lygus hesperus.</title>
        <authorList>
            <person name="Tassone E.E."/>
            <person name="Geib S.M."/>
            <person name="Hall B."/>
            <person name="Fabrick J.A."/>
            <person name="Brent C.S."/>
            <person name="Hull J.J."/>
        </authorList>
    </citation>
    <scope>NUCLEOTIDE SEQUENCE</scope>
</reference>
<feature type="domain" description="BTB" evidence="4">
    <location>
        <begin position="492"/>
        <end position="524"/>
    </location>
</feature>
<organism evidence="5">
    <name type="scientific">Lygus hesperus</name>
    <name type="common">Western plant bug</name>
    <dbReference type="NCBI Taxonomy" id="30085"/>
    <lineage>
        <taxon>Eukaryota</taxon>
        <taxon>Metazoa</taxon>
        <taxon>Ecdysozoa</taxon>
        <taxon>Arthropoda</taxon>
        <taxon>Hexapoda</taxon>
        <taxon>Insecta</taxon>
        <taxon>Pterygota</taxon>
        <taxon>Neoptera</taxon>
        <taxon>Paraneoptera</taxon>
        <taxon>Hemiptera</taxon>
        <taxon>Heteroptera</taxon>
        <taxon>Panheteroptera</taxon>
        <taxon>Cimicomorpha</taxon>
        <taxon>Miridae</taxon>
        <taxon>Mirini</taxon>
        <taxon>Lygus</taxon>
    </lineage>
</organism>
<dbReference type="Gene3D" id="2.130.10.30">
    <property type="entry name" value="Regulator of chromosome condensation 1/beta-lactamase-inhibitor protein II"/>
    <property type="match status" value="2"/>
</dbReference>
<feature type="repeat" description="RCC1" evidence="2">
    <location>
        <begin position="312"/>
        <end position="364"/>
    </location>
</feature>
<dbReference type="InterPro" id="IPR009091">
    <property type="entry name" value="RCC1/BLIP-II"/>
</dbReference>